<evidence type="ECO:0000313" key="1">
    <source>
        <dbReference type="EMBL" id="KAI8437456.1"/>
    </source>
</evidence>
<name>A0ACC0KLL0_CHOFU</name>
<sequence length="541" mass="63028">MRSCVFACLVVVCYAEMFMVDPGPLYPPTKGEVWPKPQYEEKENILYKFDKAQFNFKVIGETCVILLAAVVRYEKLLHQQQDATRAIRRELLRRNMRRRSRSFVTGLLQDINIELTKPCEAYPHLGMDESYNLTVEAESHLKSASIWGILRGLETFAQLFYPSENYNGLLVNATEIYDFPRYAHRGLMLDTARHYVSVANIKTNLDAMAMNKMNVFHWHIIDDQSFPYQSEAFPELSEKGAYHPTMVYTKADIKEIVEYARDRGIRVIPEIDVPGHTRSWGLAYPQVLTECYNDNKIVGLGPMNPISNFTYKLLEDFLHEVQEWFPDEYYHLGGDEVDLECWASNPYLLDYMLHYNVSSVAEFHTMFMERVLPILATRSQAIVWQEVFDEYVPLPEDSLVQIWKSGWQKEMNNVLESGLGVIFSSEWYLSDVKLGGDWEKFYIFDPRLHVEDKTLLHKVVGGEACMWGEYIDDRNFISRVWPRASGIAERLWSYASLDWDKKDQEIDDMETMRQRIEEHACRMVRRQVPAQPPNGPGFCVA</sequence>
<accession>A0ACC0KLL0</accession>
<dbReference type="EMBL" id="CM046120">
    <property type="protein sequence ID" value="KAI8437456.1"/>
    <property type="molecule type" value="Genomic_DNA"/>
</dbReference>
<proteinExistence type="predicted"/>
<keyword evidence="2" id="KW-1185">Reference proteome</keyword>
<reference evidence="1 2" key="1">
    <citation type="journal article" date="2022" name="Genome Biol. Evol.">
        <title>The Spruce Budworm Genome: Reconstructing the Evolutionary History of Antifreeze Proteins.</title>
        <authorList>
            <person name="Beliveau C."/>
            <person name="Gagne P."/>
            <person name="Picq S."/>
            <person name="Vernygora O."/>
            <person name="Keeling C.I."/>
            <person name="Pinkney K."/>
            <person name="Doucet D."/>
            <person name="Wen F."/>
            <person name="Johnston J.S."/>
            <person name="Maaroufi H."/>
            <person name="Boyle B."/>
            <person name="Laroche J."/>
            <person name="Dewar K."/>
            <person name="Juretic N."/>
            <person name="Blackburn G."/>
            <person name="Nisole A."/>
            <person name="Brunet B."/>
            <person name="Brandao M."/>
            <person name="Lumley L."/>
            <person name="Duan J."/>
            <person name="Quan G."/>
            <person name="Lucarotti C.J."/>
            <person name="Roe A.D."/>
            <person name="Sperling F.A.H."/>
            <person name="Levesque R.C."/>
            <person name="Cusson M."/>
        </authorList>
    </citation>
    <scope>NUCLEOTIDE SEQUENCE [LARGE SCALE GENOMIC DNA]</scope>
    <source>
        <strain evidence="1">Glfc:IPQL:Cfum</strain>
    </source>
</reference>
<gene>
    <name evidence="1" type="ORF">MSG28_011779</name>
</gene>
<comment type="caution">
    <text evidence="1">The sequence shown here is derived from an EMBL/GenBank/DDBJ whole genome shotgun (WGS) entry which is preliminary data.</text>
</comment>
<protein>
    <submittedName>
        <fullName evidence="1">Uncharacterized protein</fullName>
    </submittedName>
</protein>
<dbReference type="Proteomes" id="UP001064048">
    <property type="component" value="Chromosome 20"/>
</dbReference>
<organism evidence="1 2">
    <name type="scientific">Choristoneura fumiferana</name>
    <name type="common">Spruce budworm moth</name>
    <name type="synonym">Archips fumiferana</name>
    <dbReference type="NCBI Taxonomy" id="7141"/>
    <lineage>
        <taxon>Eukaryota</taxon>
        <taxon>Metazoa</taxon>
        <taxon>Ecdysozoa</taxon>
        <taxon>Arthropoda</taxon>
        <taxon>Hexapoda</taxon>
        <taxon>Insecta</taxon>
        <taxon>Pterygota</taxon>
        <taxon>Neoptera</taxon>
        <taxon>Endopterygota</taxon>
        <taxon>Lepidoptera</taxon>
        <taxon>Glossata</taxon>
        <taxon>Ditrysia</taxon>
        <taxon>Tortricoidea</taxon>
        <taxon>Tortricidae</taxon>
        <taxon>Tortricinae</taxon>
        <taxon>Choristoneura</taxon>
    </lineage>
</organism>
<evidence type="ECO:0000313" key="2">
    <source>
        <dbReference type="Proteomes" id="UP001064048"/>
    </source>
</evidence>